<dbReference type="EMBL" id="VNJI01000001">
    <property type="protein sequence ID" value="TVY11841.1"/>
    <property type="molecule type" value="Genomic_DNA"/>
</dbReference>
<accession>A0A559KI87</accession>
<proteinExistence type="predicted"/>
<keyword evidence="3" id="KW-1185">Reference proteome</keyword>
<protein>
    <recommendedName>
        <fullName evidence="4">Restriction endonuclease subunit S</fullName>
    </recommendedName>
</protein>
<evidence type="ECO:0000313" key="2">
    <source>
        <dbReference type="EMBL" id="TVY11841.1"/>
    </source>
</evidence>
<dbReference type="Pfam" id="PF26595">
    <property type="entry name" value="A_ENA"/>
    <property type="match status" value="1"/>
</dbReference>
<dbReference type="InterPro" id="IPR058705">
    <property type="entry name" value="A_ENA"/>
</dbReference>
<dbReference type="OrthoDB" id="2664174at2"/>
<gene>
    <name evidence="2" type="ORF">FPZ49_00670</name>
</gene>
<evidence type="ECO:0000256" key="1">
    <source>
        <dbReference type="SAM" id="MobiDB-lite"/>
    </source>
</evidence>
<dbReference type="Proteomes" id="UP000317036">
    <property type="component" value="Unassembled WGS sequence"/>
</dbReference>
<sequence>MSRADAYHKMLMSVSHFQHNIALILEAKALEASRSSQWLCHHLSAAQFGQNHGEQVKRSVEIHDHVLDVIDGLTKMEQALAKNMQALLGEPEAPDSGSLGDMLPLGGN</sequence>
<evidence type="ECO:0000313" key="3">
    <source>
        <dbReference type="Proteomes" id="UP000317036"/>
    </source>
</evidence>
<feature type="region of interest" description="Disordered" evidence="1">
    <location>
        <begin position="88"/>
        <end position="108"/>
    </location>
</feature>
<dbReference type="AlphaFoldDB" id="A0A559KI87"/>
<evidence type="ECO:0008006" key="4">
    <source>
        <dbReference type="Google" id="ProtNLM"/>
    </source>
</evidence>
<reference evidence="2 3" key="1">
    <citation type="submission" date="2019-07" db="EMBL/GenBank/DDBJ databases">
        <authorList>
            <person name="Kim J."/>
        </authorList>
    </citation>
    <scope>NUCLEOTIDE SEQUENCE [LARGE SCALE GENOMIC DNA]</scope>
    <source>
        <strain evidence="2 3">JC52</strain>
    </source>
</reference>
<organism evidence="2 3">
    <name type="scientific">Paenibacillus cremeus</name>
    <dbReference type="NCBI Taxonomy" id="2163881"/>
    <lineage>
        <taxon>Bacteria</taxon>
        <taxon>Bacillati</taxon>
        <taxon>Bacillota</taxon>
        <taxon>Bacilli</taxon>
        <taxon>Bacillales</taxon>
        <taxon>Paenibacillaceae</taxon>
        <taxon>Paenibacillus</taxon>
    </lineage>
</organism>
<name>A0A559KI87_9BACL</name>
<comment type="caution">
    <text evidence="2">The sequence shown here is derived from an EMBL/GenBank/DDBJ whole genome shotgun (WGS) entry which is preliminary data.</text>
</comment>